<sequence>MKSLGVNDFINNNDGFLFSKKDLNFRCLEKWLDTPIFRILPIGRFFQILVEKKLTLVNPRVWDDPFENALLSSSFSGCSNNLIFQAKSAVYGQCWTLHRETDAMWRIYSPNKDGVRLRTTPRKLLSALKRGIDPNLDAKCFIGKVQYKSKSDLLQVFSGIDVLRGDGAGIAESLLYKRRAFLHEREVRLICSVGSVLVEDFLSFDVDFNVIFDRILFDPRMDSNLMRSYTSAVRGLGCKVEVKVSDLYMPPKDLRFKINR</sequence>
<protein>
    <submittedName>
        <fullName evidence="1">DUF2971 domain-containing protein</fullName>
    </submittedName>
</protein>
<gene>
    <name evidence="1" type="ORF">MXF72_04950</name>
</gene>
<dbReference type="EMBL" id="CP095873">
    <property type="protein sequence ID" value="UPL22433.1"/>
    <property type="molecule type" value="Genomic_DNA"/>
</dbReference>
<evidence type="ECO:0000313" key="2">
    <source>
        <dbReference type="Proteomes" id="UP000830925"/>
    </source>
</evidence>
<name>A0AAE9H8E3_ALCFA</name>
<dbReference type="Proteomes" id="UP000830925">
    <property type="component" value="Chromosome"/>
</dbReference>
<reference evidence="1" key="1">
    <citation type="submission" date="2022-04" db="EMBL/GenBank/DDBJ databases">
        <title>Genomic mining of Alcaligenes faecalis D334 producing ectoin and derivatives.</title>
        <authorList>
            <person name="Doan V.T."/>
            <person name="Quach N.T."/>
            <person name="Vu T.-H.-N."/>
            <person name="Phi Q.-T."/>
        </authorList>
    </citation>
    <scope>NUCLEOTIDE SEQUENCE</scope>
    <source>
        <strain evidence="1">D334</strain>
    </source>
</reference>
<dbReference type="RefSeq" id="WP_247966553.1">
    <property type="nucleotide sequence ID" value="NZ_CP095873.1"/>
</dbReference>
<organism evidence="1 2">
    <name type="scientific">Alcaligenes faecalis</name>
    <dbReference type="NCBI Taxonomy" id="511"/>
    <lineage>
        <taxon>Bacteria</taxon>
        <taxon>Pseudomonadati</taxon>
        <taxon>Pseudomonadota</taxon>
        <taxon>Betaproteobacteria</taxon>
        <taxon>Burkholderiales</taxon>
        <taxon>Alcaligenaceae</taxon>
        <taxon>Alcaligenes</taxon>
    </lineage>
</organism>
<proteinExistence type="predicted"/>
<dbReference type="AlphaFoldDB" id="A0AAE9H8E3"/>
<accession>A0AAE9H8E3</accession>
<evidence type="ECO:0000313" key="1">
    <source>
        <dbReference type="EMBL" id="UPL22433.1"/>
    </source>
</evidence>